<comment type="cofactor">
    <cofactor evidence="7">
        <name>Mg(2+)</name>
        <dbReference type="ChEBI" id="CHEBI:18420"/>
    </cofactor>
</comment>
<feature type="transmembrane region" description="Helical" evidence="8">
    <location>
        <begin position="88"/>
        <end position="106"/>
    </location>
</feature>
<dbReference type="GO" id="GO:0046872">
    <property type="term" value="F:metal ion binding"/>
    <property type="evidence" value="ECO:0007669"/>
    <property type="project" value="UniProtKB-KW"/>
</dbReference>
<evidence type="ECO:0000256" key="8">
    <source>
        <dbReference type="SAM" id="Phobius"/>
    </source>
</evidence>
<dbReference type="PANTHER" id="PTHR22926">
    <property type="entry name" value="PHOSPHO-N-ACETYLMURAMOYL-PENTAPEPTIDE-TRANSFERASE"/>
    <property type="match status" value="1"/>
</dbReference>
<name>A0AA86MDK2_9BURK</name>
<dbReference type="PANTHER" id="PTHR22926:SF3">
    <property type="entry name" value="UNDECAPRENYL-PHOSPHATE ALPHA-N-ACETYLGLUCOSAMINYL 1-PHOSPHATE TRANSFERASE"/>
    <property type="match status" value="1"/>
</dbReference>
<sequence>MALLIVLTKNWHGRLTLDAPQGIQKFHTTPTPRIGGLALAVGFVAAWAFLPIGSSSQYLLGLLLLGAIPAFGFGLAEDLTKRIGVKTRLIATISSGLIAALLTGYWVQFVNVPGLDLLLALAPVGILFTAFAVGGLANGVNIVDGFHGLAGGVVVLMLATLATIAWRVDDLVIIQLALLGVSVTLGFLFINYPRGHLFLGDAGAYFLGYYVAMLGVMLAMRNPVEVSPWAILLVCGYPVIETLFSVYRRATRKRRHNPGAPDASHLHSLVYRRVVNRTLLPYAPAWQRNAATSPLMWIYAAVPMLGAVFWPESLAMVMAWLLFSVMAYIRLYRRMLEMSVSFRRREG</sequence>
<dbReference type="InterPro" id="IPR000715">
    <property type="entry name" value="Glycosyl_transferase_4"/>
</dbReference>
<feature type="binding site" evidence="7">
    <location>
        <position position="201"/>
    </location>
    <ligand>
        <name>Mg(2+)</name>
        <dbReference type="ChEBI" id="CHEBI:18420"/>
    </ligand>
</feature>
<feature type="transmembrane region" description="Helical" evidence="8">
    <location>
        <begin position="149"/>
        <end position="166"/>
    </location>
</feature>
<dbReference type="CDD" id="cd06912">
    <property type="entry name" value="GT_MraY_like"/>
    <property type="match status" value="1"/>
</dbReference>
<feature type="transmembrane region" description="Helical" evidence="8">
    <location>
        <begin position="294"/>
        <end position="311"/>
    </location>
</feature>
<accession>A0AA86MDK2</accession>
<feature type="transmembrane region" description="Helical" evidence="8">
    <location>
        <begin position="317"/>
        <end position="333"/>
    </location>
</feature>
<feature type="transmembrane region" description="Helical" evidence="8">
    <location>
        <begin position="226"/>
        <end position="247"/>
    </location>
</feature>
<dbReference type="KEGG" id="lto:RGQ30_02460"/>
<evidence type="ECO:0000256" key="1">
    <source>
        <dbReference type="ARBA" id="ARBA00004651"/>
    </source>
</evidence>
<reference evidence="9 10" key="1">
    <citation type="submission" date="2023-10" db="EMBL/GenBank/DDBJ databases">
        <title>Complete Genome Sequence of Limnobacter thiooxidans CS-K2T, Isolated from freshwater lake sediments in Bavaria, Germany.</title>
        <authorList>
            <person name="Naruki M."/>
            <person name="Watanabe A."/>
            <person name="Warashina T."/>
            <person name="Morita T."/>
            <person name="Arakawa K."/>
        </authorList>
    </citation>
    <scope>NUCLEOTIDE SEQUENCE [LARGE SCALE GENOMIC DNA]</scope>
    <source>
        <strain evidence="9 10">CS-K2</strain>
    </source>
</reference>
<dbReference type="GO" id="GO:0044038">
    <property type="term" value="P:cell wall macromolecule biosynthetic process"/>
    <property type="evidence" value="ECO:0007669"/>
    <property type="project" value="TreeGrafter"/>
</dbReference>
<protein>
    <submittedName>
        <fullName evidence="9">Glycosyltransferase</fullName>
    </submittedName>
</protein>
<dbReference type="EMBL" id="AP028947">
    <property type="protein sequence ID" value="BET24745.1"/>
    <property type="molecule type" value="Genomic_DNA"/>
</dbReference>
<evidence type="ECO:0000256" key="2">
    <source>
        <dbReference type="ARBA" id="ARBA00022475"/>
    </source>
</evidence>
<keyword evidence="4 8" id="KW-0812">Transmembrane</keyword>
<organism evidence="9 10">
    <name type="scientific">Limnobacter thiooxidans</name>
    <dbReference type="NCBI Taxonomy" id="131080"/>
    <lineage>
        <taxon>Bacteria</taxon>
        <taxon>Pseudomonadati</taxon>
        <taxon>Pseudomonadota</taxon>
        <taxon>Betaproteobacteria</taxon>
        <taxon>Burkholderiales</taxon>
        <taxon>Burkholderiaceae</taxon>
        <taxon>Limnobacter</taxon>
    </lineage>
</organism>
<evidence type="ECO:0000256" key="4">
    <source>
        <dbReference type="ARBA" id="ARBA00022692"/>
    </source>
</evidence>
<dbReference type="GO" id="GO:0071555">
    <property type="term" value="P:cell wall organization"/>
    <property type="evidence" value="ECO:0007669"/>
    <property type="project" value="TreeGrafter"/>
</dbReference>
<dbReference type="GO" id="GO:0016780">
    <property type="term" value="F:phosphotransferase activity, for other substituted phosphate groups"/>
    <property type="evidence" value="ECO:0007669"/>
    <property type="project" value="InterPro"/>
</dbReference>
<dbReference type="Pfam" id="PF00953">
    <property type="entry name" value="Glycos_transf_4"/>
    <property type="match status" value="1"/>
</dbReference>
<keyword evidence="5 8" id="KW-1133">Transmembrane helix</keyword>
<evidence type="ECO:0000313" key="9">
    <source>
        <dbReference type="EMBL" id="BET24745.1"/>
    </source>
</evidence>
<dbReference type="GO" id="GO:0005886">
    <property type="term" value="C:plasma membrane"/>
    <property type="evidence" value="ECO:0007669"/>
    <property type="project" value="UniProtKB-SubCell"/>
</dbReference>
<evidence type="ECO:0000256" key="5">
    <source>
        <dbReference type="ARBA" id="ARBA00022989"/>
    </source>
</evidence>
<dbReference type="AlphaFoldDB" id="A0AA86MDK2"/>
<comment type="subcellular location">
    <subcellularLocation>
        <location evidence="1">Cell membrane</location>
        <topology evidence="1">Multi-pass membrane protein</topology>
    </subcellularLocation>
</comment>
<keyword evidence="6 8" id="KW-0472">Membrane</keyword>
<gene>
    <name evidence="9" type="ORF">RGQ30_02460</name>
</gene>
<keyword evidence="2" id="KW-1003">Cell membrane</keyword>
<feature type="transmembrane region" description="Helical" evidence="8">
    <location>
        <begin position="202"/>
        <end position="220"/>
    </location>
</feature>
<keyword evidence="7" id="KW-0479">Metal-binding</keyword>
<evidence type="ECO:0000313" key="10">
    <source>
        <dbReference type="Proteomes" id="UP001329151"/>
    </source>
</evidence>
<feature type="transmembrane region" description="Helical" evidence="8">
    <location>
        <begin position="34"/>
        <end position="52"/>
    </location>
</feature>
<keyword evidence="7" id="KW-0460">Magnesium</keyword>
<evidence type="ECO:0000256" key="3">
    <source>
        <dbReference type="ARBA" id="ARBA00022679"/>
    </source>
</evidence>
<proteinExistence type="predicted"/>
<feature type="binding site" evidence="7">
    <location>
        <position position="141"/>
    </location>
    <ligand>
        <name>Mg(2+)</name>
        <dbReference type="ChEBI" id="CHEBI:18420"/>
    </ligand>
</feature>
<keyword evidence="3" id="KW-0808">Transferase</keyword>
<keyword evidence="10" id="KW-1185">Reference proteome</keyword>
<dbReference type="Proteomes" id="UP001329151">
    <property type="component" value="Chromosome"/>
</dbReference>
<feature type="transmembrane region" description="Helical" evidence="8">
    <location>
        <begin position="118"/>
        <end position="137"/>
    </location>
</feature>
<evidence type="ECO:0000256" key="6">
    <source>
        <dbReference type="ARBA" id="ARBA00023136"/>
    </source>
</evidence>
<dbReference type="GO" id="GO:0009103">
    <property type="term" value="P:lipopolysaccharide biosynthetic process"/>
    <property type="evidence" value="ECO:0007669"/>
    <property type="project" value="TreeGrafter"/>
</dbReference>
<feature type="transmembrane region" description="Helical" evidence="8">
    <location>
        <begin position="172"/>
        <end position="190"/>
    </location>
</feature>
<feature type="transmembrane region" description="Helical" evidence="8">
    <location>
        <begin position="58"/>
        <end position="76"/>
    </location>
</feature>
<evidence type="ECO:0000256" key="7">
    <source>
        <dbReference type="PIRSR" id="PIRSR600715-1"/>
    </source>
</evidence>